<name>A0A8T1UKK0_9STRA</name>
<dbReference type="EMBL" id="JAENGZ010000321">
    <property type="protein sequence ID" value="KAG6962063.1"/>
    <property type="molecule type" value="Genomic_DNA"/>
</dbReference>
<reference evidence="1" key="1">
    <citation type="submission" date="2021-01" db="EMBL/GenBank/DDBJ databases">
        <title>Phytophthora aleatoria, a newly-described species from Pinus radiata is distinct from Phytophthora cactorum isolates based on comparative genomics.</title>
        <authorList>
            <person name="Mcdougal R."/>
            <person name="Panda P."/>
            <person name="Williams N."/>
            <person name="Studholme D.J."/>
        </authorList>
    </citation>
    <scope>NUCLEOTIDE SEQUENCE</scope>
    <source>
        <strain evidence="1">NZFS 3830</strain>
    </source>
</reference>
<sequence>IVERWEVAEITIEYGKEFARCVHNILYTIVSGTDESCRCKKRRVCLCGTVNRSGFM</sequence>
<organism evidence="1 2">
    <name type="scientific">Phytophthora cactorum</name>
    <dbReference type="NCBI Taxonomy" id="29920"/>
    <lineage>
        <taxon>Eukaryota</taxon>
        <taxon>Sar</taxon>
        <taxon>Stramenopiles</taxon>
        <taxon>Oomycota</taxon>
        <taxon>Peronosporomycetes</taxon>
        <taxon>Peronosporales</taxon>
        <taxon>Peronosporaceae</taxon>
        <taxon>Phytophthora</taxon>
    </lineage>
</organism>
<accession>A0A8T1UKK0</accession>
<feature type="non-terminal residue" evidence="1">
    <location>
        <position position="56"/>
    </location>
</feature>
<gene>
    <name evidence="1" type="ORF">JG687_00007337</name>
</gene>
<comment type="caution">
    <text evidence="1">The sequence shown here is derived from an EMBL/GenBank/DDBJ whole genome shotgun (WGS) entry which is preliminary data.</text>
</comment>
<evidence type="ECO:0000313" key="1">
    <source>
        <dbReference type="EMBL" id="KAG6962063.1"/>
    </source>
</evidence>
<protein>
    <submittedName>
        <fullName evidence="1">Uncharacterized protein</fullName>
    </submittedName>
</protein>
<proteinExistence type="predicted"/>
<dbReference type="AlphaFoldDB" id="A0A8T1UKK0"/>
<dbReference type="Proteomes" id="UP000688947">
    <property type="component" value="Unassembled WGS sequence"/>
</dbReference>
<evidence type="ECO:0000313" key="2">
    <source>
        <dbReference type="Proteomes" id="UP000688947"/>
    </source>
</evidence>